<dbReference type="AlphaFoldDB" id="A0AAN8NCL6"/>
<name>A0AAN8NCL6_9PEZI</name>
<organism evidence="2 3">
    <name type="scientific">Arthrobotrys conoides</name>
    <dbReference type="NCBI Taxonomy" id="74498"/>
    <lineage>
        <taxon>Eukaryota</taxon>
        <taxon>Fungi</taxon>
        <taxon>Dikarya</taxon>
        <taxon>Ascomycota</taxon>
        <taxon>Pezizomycotina</taxon>
        <taxon>Orbiliomycetes</taxon>
        <taxon>Orbiliales</taxon>
        <taxon>Orbiliaceae</taxon>
        <taxon>Arthrobotrys</taxon>
    </lineage>
</organism>
<accession>A0AAN8NCL6</accession>
<dbReference type="Gene3D" id="1.20.1280.50">
    <property type="match status" value="1"/>
</dbReference>
<proteinExistence type="predicted"/>
<dbReference type="PROSITE" id="PS50181">
    <property type="entry name" value="FBOX"/>
    <property type="match status" value="1"/>
</dbReference>
<evidence type="ECO:0000313" key="2">
    <source>
        <dbReference type="EMBL" id="KAK6510969.1"/>
    </source>
</evidence>
<dbReference type="Proteomes" id="UP001307849">
    <property type="component" value="Unassembled WGS sequence"/>
</dbReference>
<dbReference type="EMBL" id="JAVHJM010000007">
    <property type="protein sequence ID" value="KAK6510969.1"/>
    <property type="molecule type" value="Genomic_DNA"/>
</dbReference>
<evidence type="ECO:0000259" key="1">
    <source>
        <dbReference type="PROSITE" id="PS50181"/>
    </source>
</evidence>
<evidence type="ECO:0000313" key="3">
    <source>
        <dbReference type="Proteomes" id="UP001307849"/>
    </source>
</evidence>
<protein>
    <recommendedName>
        <fullName evidence="1">F-box domain-containing protein</fullName>
    </recommendedName>
</protein>
<reference evidence="2 3" key="1">
    <citation type="submission" date="2019-10" db="EMBL/GenBank/DDBJ databases">
        <authorList>
            <person name="Palmer J.M."/>
        </authorList>
    </citation>
    <scope>NUCLEOTIDE SEQUENCE [LARGE SCALE GENOMIC DNA]</scope>
    <source>
        <strain evidence="2 3">TWF506</strain>
    </source>
</reference>
<comment type="caution">
    <text evidence="2">The sequence shown here is derived from an EMBL/GenBank/DDBJ whole genome shotgun (WGS) entry which is preliminary data.</text>
</comment>
<dbReference type="InterPro" id="IPR001810">
    <property type="entry name" value="F-box_dom"/>
</dbReference>
<gene>
    <name evidence="2" type="ORF">TWF506_010057</name>
</gene>
<feature type="domain" description="F-box" evidence="1">
    <location>
        <begin position="4"/>
        <end position="49"/>
    </location>
</feature>
<sequence length="478" mass="54236">MSTQLNFTSIPSELFIAIISYLSVRDIGNLSLISKAFRRITISHLFRAARLTPESIAAFQRGGSLNHIKGLVEQLTLDTAHSGVRGPDAICTFTRACIENNDLDATFPNITGLKIVFSPETCTASGSFSMDQQILRSTLLGFSKFSFYKNKLKSLVFKVDMPGEGGINPTVQFDIDTYYQLSSENWEFVGPLVGEDEDYSYSAPDPWAGVDGDRIFPASLRELRLITPPGVRYNIFIPDHIGPGILRAASHIAKSLEKLEVLAVPPIFERDPYPETRTLIFPEDIVYENVKEFTLGLDTQGYHERLQEAVKKVPRVETFELICSTAIGFHIPAMREQPSIRFKELSVLSNLKRVFIEAPMRDEIEYYPQTGTRRGPKHESRTAGRLSIAAVIEAVTFWLKSGMDRLENVEFRLYFIPKNRLRYVFEMLELWCIVIRDGKGGWRLEWRSLKRNFENGKVEEGRFGGGMGFDREEYLDAV</sequence>
<dbReference type="Pfam" id="PF12937">
    <property type="entry name" value="F-box-like"/>
    <property type="match status" value="1"/>
</dbReference>
<keyword evidence="3" id="KW-1185">Reference proteome</keyword>
<dbReference type="InterPro" id="IPR036047">
    <property type="entry name" value="F-box-like_dom_sf"/>
</dbReference>
<dbReference type="SUPFAM" id="SSF81383">
    <property type="entry name" value="F-box domain"/>
    <property type="match status" value="1"/>
</dbReference>